<evidence type="ECO:0000256" key="2">
    <source>
        <dbReference type="ARBA" id="ARBA00004370"/>
    </source>
</evidence>
<evidence type="ECO:0000259" key="9">
    <source>
        <dbReference type="PROSITE" id="PS50109"/>
    </source>
</evidence>
<dbReference type="InterPro" id="IPR036097">
    <property type="entry name" value="HisK_dim/P_sf"/>
</dbReference>
<accession>A0A6N6N0E3</accession>
<proteinExistence type="predicted"/>
<evidence type="ECO:0000313" key="11">
    <source>
        <dbReference type="EMBL" id="KAB1075685.1"/>
    </source>
</evidence>
<dbReference type="PROSITE" id="PS50109">
    <property type="entry name" value="HIS_KIN"/>
    <property type="match status" value="1"/>
</dbReference>
<dbReference type="InterPro" id="IPR003660">
    <property type="entry name" value="HAMP_dom"/>
</dbReference>
<dbReference type="PANTHER" id="PTHR43065:SF47">
    <property type="match status" value="1"/>
</dbReference>
<dbReference type="Proteomes" id="UP000441523">
    <property type="component" value="Unassembled WGS sequence"/>
</dbReference>
<dbReference type="CDD" id="cd00075">
    <property type="entry name" value="HATPase"/>
    <property type="match status" value="1"/>
</dbReference>
<reference evidence="11 12" key="1">
    <citation type="submission" date="2019-09" db="EMBL/GenBank/DDBJ databases">
        <title>YIM 132548 draft genome.</title>
        <authorList>
            <person name="Jiang L."/>
        </authorList>
    </citation>
    <scope>NUCLEOTIDE SEQUENCE [LARGE SCALE GENOMIC DNA]</scope>
    <source>
        <strain evidence="11 12">YIM 132548</strain>
    </source>
</reference>
<evidence type="ECO:0000313" key="12">
    <source>
        <dbReference type="Proteomes" id="UP000441523"/>
    </source>
</evidence>
<keyword evidence="7" id="KW-0175">Coiled coil</keyword>
<evidence type="ECO:0000256" key="1">
    <source>
        <dbReference type="ARBA" id="ARBA00000085"/>
    </source>
</evidence>
<evidence type="ECO:0000259" key="10">
    <source>
        <dbReference type="PROSITE" id="PS50885"/>
    </source>
</evidence>
<dbReference type="RefSeq" id="WP_150961748.1">
    <property type="nucleotide sequence ID" value="NZ_VZZJ01000002.1"/>
</dbReference>
<dbReference type="InterPro" id="IPR003594">
    <property type="entry name" value="HATPase_dom"/>
</dbReference>
<dbReference type="SUPFAM" id="SSF55874">
    <property type="entry name" value="ATPase domain of HSP90 chaperone/DNA topoisomerase II/histidine kinase"/>
    <property type="match status" value="1"/>
</dbReference>
<dbReference type="GO" id="GO:0000155">
    <property type="term" value="F:phosphorelay sensor kinase activity"/>
    <property type="evidence" value="ECO:0007669"/>
    <property type="project" value="InterPro"/>
</dbReference>
<feature type="domain" description="HAMP" evidence="10">
    <location>
        <begin position="421"/>
        <end position="474"/>
    </location>
</feature>
<dbReference type="PANTHER" id="PTHR43065">
    <property type="entry name" value="SENSOR HISTIDINE KINASE"/>
    <property type="match status" value="1"/>
</dbReference>
<keyword evidence="12" id="KW-1185">Reference proteome</keyword>
<evidence type="ECO:0000256" key="6">
    <source>
        <dbReference type="ARBA" id="ARBA00022777"/>
    </source>
</evidence>
<evidence type="ECO:0000256" key="4">
    <source>
        <dbReference type="ARBA" id="ARBA00022553"/>
    </source>
</evidence>
<keyword evidence="8" id="KW-0812">Transmembrane</keyword>
<dbReference type="EC" id="2.7.13.3" evidence="3"/>
<keyword evidence="5" id="KW-0808">Transferase</keyword>
<evidence type="ECO:0000256" key="8">
    <source>
        <dbReference type="SAM" id="Phobius"/>
    </source>
</evidence>
<dbReference type="Gene3D" id="6.10.340.10">
    <property type="match status" value="1"/>
</dbReference>
<organism evidence="11 12">
    <name type="scientific">Methylobacterium planeticum</name>
    <dbReference type="NCBI Taxonomy" id="2615211"/>
    <lineage>
        <taxon>Bacteria</taxon>
        <taxon>Pseudomonadati</taxon>
        <taxon>Pseudomonadota</taxon>
        <taxon>Alphaproteobacteria</taxon>
        <taxon>Hyphomicrobiales</taxon>
        <taxon>Methylobacteriaceae</taxon>
        <taxon>Methylobacterium</taxon>
    </lineage>
</organism>
<keyword evidence="8" id="KW-0472">Membrane</keyword>
<dbReference type="GO" id="GO:0016020">
    <property type="term" value="C:membrane"/>
    <property type="evidence" value="ECO:0007669"/>
    <property type="project" value="UniProtKB-SubCell"/>
</dbReference>
<feature type="coiled-coil region" evidence="7">
    <location>
        <begin position="476"/>
        <end position="503"/>
    </location>
</feature>
<protein>
    <recommendedName>
        <fullName evidence="3">histidine kinase</fullName>
        <ecNumber evidence="3">2.7.13.3</ecNumber>
    </recommendedName>
</protein>
<dbReference type="InterPro" id="IPR036890">
    <property type="entry name" value="HATPase_C_sf"/>
</dbReference>
<gene>
    <name evidence="11" type="ORF">F6X51_03160</name>
</gene>
<dbReference type="InterPro" id="IPR004358">
    <property type="entry name" value="Sig_transdc_His_kin-like_C"/>
</dbReference>
<dbReference type="AlphaFoldDB" id="A0A6N6N0E3"/>
<comment type="caution">
    <text evidence="11">The sequence shown here is derived from an EMBL/GenBank/DDBJ whole genome shotgun (WGS) entry which is preliminary data.</text>
</comment>
<keyword evidence="6" id="KW-0418">Kinase</keyword>
<dbReference type="Gene3D" id="1.10.287.130">
    <property type="match status" value="1"/>
</dbReference>
<dbReference type="PRINTS" id="PR00344">
    <property type="entry name" value="BCTRLSENSOR"/>
</dbReference>
<feature type="transmembrane region" description="Helical" evidence="8">
    <location>
        <begin position="7"/>
        <end position="29"/>
    </location>
</feature>
<dbReference type="Pfam" id="PF02518">
    <property type="entry name" value="HATPase_c"/>
    <property type="match status" value="1"/>
</dbReference>
<dbReference type="EMBL" id="VZZJ01000002">
    <property type="protein sequence ID" value="KAB1075685.1"/>
    <property type="molecule type" value="Genomic_DNA"/>
</dbReference>
<comment type="catalytic activity">
    <reaction evidence="1">
        <text>ATP + protein L-histidine = ADP + protein N-phospho-L-histidine.</text>
        <dbReference type="EC" id="2.7.13.3"/>
    </reaction>
</comment>
<sequence>MRVGRKILLVGGVPILIAAAIALAGWLLLAQEERARGGAVVAGQVDRVLALARMVRDDYVEARAGDRAAHAERFLALTGEAGTGLDALKAYVRTADQTARIASAKGALDRYVARMRAFIRVTRENDGLIAEMATRAGRLIELADRARLRQQASNADLVRSLSEKVQRLSATRDVLAGINDMRASAAEIALDRARRESAPPLEFARDVARLREAARGLAAALRAQGRGREAGELEGLAAAEASGAAPGLAAWGERLLKIDSSGQRTLHEEVAQLLTYAIEANETEQATQNIAVTTLRLGQRTADALVRRDASAARAMLAEGERLSAKTAALPISPLIQAEMIDAVDGWRKRLTTTLDGLRRQTEMLADMDGLAAAMSASAQNLNDAFVGDAERFGASIRQILLAGAAAGLLIGTLVALAVARAITTPLRQLQGDMIALAANPAGGLVSGLRRGDELGDIARATNFFVTEIARREQALRRAKDQADAALLDLRQAQADLIRAEKLASLGQLVAGVAHEINTPLGLALTTATVVRDETGAFQATLASGQLSRSRLTHYVERVQEGAALLCTNLARAADLVHGFKQVAVDRVSDEQRRFALDTWLDELLASLKPLLRQGGHGIARTCPPLTVDTNPGALAQVVTNGITNAVVHGFAAGRPGTIRVSVSEAGAGLIRLEIADDGRGIPPENLERIFDPFFTTARSRGSTGLGMHIVHNLVTAKLGGRITVTSRPGEGTCLRVEFPAAIRAAERPALASVAG</sequence>
<feature type="domain" description="Histidine kinase" evidence="9">
    <location>
        <begin position="512"/>
        <end position="743"/>
    </location>
</feature>
<evidence type="ECO:0000256" key="7">
    <source>
        <dbReference type="SAM" id="Coils"/>
    </source>
</evidence>
<evidence type="ECO:0000256" key="3">
    <source>
        <dbReference type="ARBA" id="ARBA00012438"/>
    </source>
</evidence>
<dbReference type="InterPro" id="IPR005467">
    <property type="entry name" value="His_kinase_dom"/>
</dbReference>
<keyword evidence="4" id="KW-0597">Phosphoprotein</keyword>
<keyword evidence="8" id="KW-1133">Transmembrane helix</keyword>
<comment type="subcellular location">
    <subcellularLocation>
        <location evidence="2">Membrane</location>
    </subcellularLocation>
</comment>
<dbReference type="PROSITE" id="PS50885">
    <property type="entry name" value="HAMP"/>
    <property type="match status" value="1"/>
</dbReference>
<evidence type="ECO:0000256" key="5">
    <source>
        <dbReference type="ARBA" id="ARBA00022679"/>
    </source>
</evidence>
<name>A0A6N6N0E3_9HYPH</name>
<dbReference type="Gene3D" id="3.30.565.10">
    <property type="entry name" value="Histidine kinase-like ATPase, C-terminal domain"/>
    <property type="match status" value="1"/>
</dbReference>
<dbReference type="SMART" id="SM00387">
    <property type="entry name" value="HATPase_c"/>
    <property type="match status" value="1"/>
</dbReference>
<dbReference type="SUPFAM" id="SSF47384">
    <property type="entry name" value="Homodimeric domain of signal transducing histidine kinase"/>
    <property type="match status" value="1"/>
</dbReference>